<dbReference type="InterPro" id="IPR004344">
    <property type="entry name" value="TTL/TTLL_fam"/>
</dbReference>
<reference evidence="1" key="1">
    <citation type="journal article" date="2019" name="Environ. Microbiol.">
        <title>Fungal ecological strategies reflected in gene transcription - a case study of two litter decomposers.</title>
        <authorList>
            <person name="Barbi F."/>
            <person name="Kohler A."/>
            <person name="Barry K."/>
            <person name="Baskaran P."/>
            <person name="Daum C."/>
            <person name="Fauchery L."/>
            <person name="Ihrmark K."/>
            <person name="Kuo A."/>
            <person name="LaButti K."/>
            <person name="Lipzen A."/>
            <person name="Morin E."/>
            <person name="Grigoriev I.V."/>
            <person name="Henrissat B."/>
            <person name="Lindahl B."/>
            <person name="Martin F."/>
        </authorList>
    </citation>
    <scope>NUCLEOTIDE SEQUENCE</scope>
    <source>
        <strain evidence="1">JB14</strain>
    </source>
</reference>
<evidence type="ECO:0000313" key="2">
    <source>
        <dbReference type="Proteomes" id="UP000799118"/>
    </source>
</evidence>
<dbReference type="PANTHER" id="PTHR47551">
    <property type="entry name" value="TUBULIN--TYROSINE LIGASE PBY1-RELATED"/>
    <property type="match status" value="1"/>
</dbReference>
<dbReference type="GO" id="GO:0000932">
    <property type="term" value="C:P-body"/>
    <property type="evidence" value="ECO:0007669"/>
    <property type="project" value="TreeGrafter"/>
</dbReference>
<keyword evidence="1" id="KW-0436">Ligase</keyword>
<proteinExistence type="predicted"/>
<dbReference type="OrthoDB" id="202825at2759"/>
<dbReference type="PROSITE" id="PS51221">
    <property type="entry name" value="TTL"/>
    <property type="match status" value="1"/>
</dbReference>
<evidence type="ECO:0000313" key="1">
    <source>
        <dbReference type="EMBL" id="KAE9410929.1"/>
    </source>
</evidence>
<accession>A0A6A4IKF6</accession>
<dbReference type="Gene3D" id="3.30.470.20">
    <property type="entry name" value="ATP-grasp fold, B domain"/>
    <property type="match status" value="1"/>
</dbReference>
<dbReference type="Pfam" id="PF03133">
    <property type="entry name" value="TTL"/>
    <property type="match status" value="1"/>
</dbReference>
<gene>
    <name evidence="1" type="ORF">BT96DRAFT_846709</name>
</gene>
<protein>
    <submittedName>
        <fullName evidence="1">Tubulin-tyrosine ligase</fullName>
    </submittedName>
</protein>
<dbReference type="GO" id="GO:0016874">
    <property type="term" value="F:ligase activity"/>
    <property type="evidence" value="ECO:0007669"/>
    <property type="project" value="UniProtKB-KW"/>
</dbReference>
<organism evidence="1 2">
    <name type="scientific">Gymnopus androsaceus JB14</name>
    <dbReference type="NCBI Taxonomy" id="1447944"/>
    <lineage>
        <taxon>Eukaryota</taxon>
        <taxon>Fungi</taxon>
        <taxon>Dikarya</taxon>
        <taxon>Basidiomycota</taxon>
        <taxon>Agaricomycotina</taxon>
        <taxon>Agaricomycetes</taxon>
        <taxon>Agaricomycetidae</taxon>
        <taxon>Agaricales</taxon>
        <taxon>Marasmiineae</taxon>
        <taxon>Omphalotaceae</taxon>
        <taxon>Gymnopus</taxon>
    </lineage>
</organism>
<name>A0A6A4IKF6_9AGAR</name>
<dbReference type="PANTHER" id="PTHR47551:SF1">
    <property type="entry name" value="TUBULIN--TYROSINE LIGASE PBY1-RELATED"/>
    <property type="match status" value="1"/>
</dbReference>
<dbReference type="InterPro" id="IPR027746">
    <property type="entry name" value="TTL"/>
</dbReference>
<sequence length="438" mass="49439">MLTALCVWPSAPLTDSLVRKALESTSIPVEIVSSIPESSGNSPLLQWASYDEIEHEFSMNNSVLQSSYIIRKCLIRKHFLSRCIFSYLTKHPESVLKFAWPRTYEIEISFADELDELFADELWELGEQLEAAQKWWILKPGMADRGNGIRIFNDRKTLEKILEEFEEEESDDDQATDNDEANTAVVISQLRHFVIQEYVLNPILFDPREVPIGSNTVKPSVLQGHKFHLRVYCVSSGALTLYLYNRVLALFSSLPYHTPVSQENKLDLTPHLTNTSLQTHRGEEGVRLLDELVGCRIFSIPGSAEQENSTLTSKDVSDIIHQIALVLADTFKAALENPINFQALPNAFELFGVDFLVASSGVGFQVKLLEINAEPAIELTGPRLAWILEELFVDIGKVCVEPFFNGSSTASQNDSHWPVGETRRNLVKCLDTEVRRRI</sequence>
<dbReference type="SUPFAM" id="SSF56059">
    <property type="entry name" value="Glutathione synthetase ATP-binding domain-like"/>
    <property type="match status" value="1"/>
</dbReference>
<dbReference type="Proteomes" id="UP000799118">
    <property type="component" value="Unassembled WGS sequence"/>
</dbReference>
<keyword evidence="2" id="KW-1185">Reference proteome</keyword>
<dbReference type="EMBL" id="ML769384">
    <property type="protein sequence ID" value="KAE9410929.1"/>
    <property type="molecule type" value="Genomic_DNA"/>
</dbReference>
<dbReference type="AlphaFoldDB" id="A0A6A4IKF6"/>